<dbReference type="InParanoid" id="A7TPT3"/>
<feature type="compositionally biased region" description="Acidic residues" evidence="9">
    <location>
        <begin position="163"/>
        <end position="178"/>
    </location>
</feature>
<dbReference type="KEGG" id="vpo:Kpol_1073p22"/>
<dbReference type="Pfam" id="PF07962">
    <property type="entry name" value="Swi3"/>
    <property type="match status" value="1"/>
</dbReference>
<dbReference type="GO" id="GO:0031298">
    <property type="term" value="C:replication fork protection complex"/>
    <property type="evidence" value="ECO:0007669"/>
    <property type="project" value="EnsemblFungi"/>
</dbReference>
<keyword evidence="6 8" id="KW-0539">Nucleus</keyword>
<protein>
    <recommendedName>
        <fullName evidence="8">Chromosome segregation in meiosis protein</fullName>
    </recommendedName>
</protein>
<comment type="function">
    <text evidence="8">Plays an important role in the control of DNA replication and the maintenance of replication fork stability.</text>
</comment>
<dbReference type="OMA" id="ELREYRM"/>
<evidence type="ECO:0000313" key="11">
    <source>
        <dbReference type="EMBL" id="EDO15734.1"/>
    </source>
</evidence>
<sequence>MDDTFLHMGDEDPTETIVKDNSNTLDPTAVITKKRKPTVKLSSDQLLSDRGLPYVLANGPKRIRISKKNSNHQNLNNIILFYQLWAHDVFPRAKFKDFIKLCNTLGKSDRILREYRLDLFRKEMGIHTDQINIDQATSIDTLQPTDNATEDSIPIPDGRLFVADEEGDNNDDDEDDDDIYSHSLNSRRKPTESLTEEPEPNDNDGNLDQLEQQWRDQQLLLQQQDEPEVQDDDEDDLEAMREMRDDYF</sequence>
<dbReference type="GO" id="GO:0006281">
    <property type="term" value="P:DNA repair"/>
    <property type="evidence" value="ECO:0007669"/>
    <property type="project" value="EnsemblFungi"/>
</dbReference>
<evidence type="ECO:0000256" key="1">
    <source>
        <dbReference type="ARBA" id="ARBA00004123"/>
    </source>
</evidence>
<dbReference type="PANTHER" id="PTHR13220:SF11">
    <property type="entry name" value="TIMELESS-INTERACTING PROTEIN"/>
    <property type="match status" value="1"/>
</dbReference>
<evidence type="ECO:0000313" key="12">
    <source>
        <dbReference type="Proteomes" id="UP000000267"/>
    </source>
</evidence>
<dbReference type="GO" id="GO:0000076">
    <property type="term" value="P:DNA replication checkpoint signaling"/>
    <property type="evidence" value="ECO:0007669"/>
    <property type="project" value="UniProtKB-UniRule"/>
</dbReference>
<evidence type="ECO:0000256" key="4">
    <source>
        <dbReference type="ARBA" id="ARBA00022763"/>
    </source>
</evidence>
<gene>
    <name evidence="11" type="ORF">Kpol_1073p22</name>
</gene>
<evidence type="ECO:0000256" key="3">
    <source>
        <dbReference type="ARBA" id="ARBA00011217"/>
    </source>
</evidence>
<dbReference type="GO" id="GO:0045132">
    <property type="term" value="P:meiotic chromosome segregation"/>
    <property type="evidence" value="ECO:0007669"/>
    <property type="project" value="EnsemblFungi"/>
</dbReference>
<reference evidence="11 12" key="1">
    <citation type="journal article" date="2007" name="Proc. Natl. Acad. Sci. U.S.A.">
        <title>Independent sorting-out of thousands of duplicated gene pairs in two yeast species descended from a whole-genome duplication.</title>
        <authorList>
            <person name="Scannell D.R."/>
            <person name="Frank A.C."/>
            <person name="Conant G.C."/>
            <person name="Byrne K.P."/>
            <person name="Woolfit M."/>
            <person name="Wolfe K.H."/>
        </authorList>
    </citation>
    <scope>NUCLEOTIDE SEQUENCE [LARGE SCALE GENOMIC DNA]</scope>
    <source>
        <strain evidence="12">ATCC 22028 / DSM 70294 / BCRC 21397 / CBS 2163 / NBRC 10782 / NRRL Y-8283 / UCD 57-17</strain>
    </source>
</reference>
<dbReference type="GeneID" id="5543837"/>
<dbReference type="PANTHER" id="PTHR13220">
    <property type="entry name" value="TIMELESS INTERACTING-RELATED"/>
    <property type="match status" value="1"/>
</dbReference>
<dbReference type="eggNOG" id="KOG3004">
    <property type="taxonomic scope" value="Eukaryota"/>
</dbReference>
<proteinExistence type="inferred from homology"/>
<dbReference type="AlphaFoldDB" id="A7TPT3"/>
<comment type="subunit">
    <text evidence="3">Component of the fork protection complex (FPC) consisting of TOF1 and CSM3.</text>
</comment>
<dbReference type="HOGENOM" id="CLU_1142925_0_0_1"/>
<comment type="subcellular location">
    <subcellularLocation>
        <location evidence="1 8">Nucleus</location>
    </subcellularLocation>
</comment>
<dbReference type="GO" id="GO:0034087">
    <property type="term" value="P:establishment of mitotic sister chromatid cohesion"/>
    <property type="evidence" value="ECO:0007669"/>
    <property type="project" value="EnsemblFungi"/>
</dbReference>
<dbReference type="GO" id="GO:0043570">
    <property type="term" value="P:maintenance of DNA repeat elements"/>
    <property type="evidence" value="ECO:0007669"/>
    <property type="project" value="EnsemblFungi"/>
</dbReference>
<feature type="compositionally biased region" description="Low complexity" evidence="9">
    <location>
        <begin position="207"/>
        <end position="224"/>
    </location>
</feature>
<evidence type="ECO:0000259" key="10">
    <source>
        <dbReference type="Pfam" id="PF07962"/>
    </source>
</evidence>
<keyword evidence="7 8" id="KW-0131">Cell cycle</keyword>
<dbReference type="OrthoDB" id="437078at2759"/>
<keyword evidence="12" id="KW-1185">Reference proteome</keyword>
<dbReference type="STRING" id="436907.A7TPT3"/>
<feature type="domain" description="Chromosome segregation in meiosis protein 3" evidence="10">
    <location>
        <begin position="40"/>
        <end position="123"/>
    </location>
</feature>
<evidence type="ECO:0000256" key="6">
    <source>
        <dbReference type="ARBA" id="ARBA00023242"/>
    </source>
</evidence>
<evidence type="ECO:0000256" key="7">
    <source>
        <dbReference type="ARBA" id="ARBA00023306"/>
    </source>
</evidence>
<name>A7TPT3_VANPO</name>
<dbReference type="InterPro" id="IPR012923">
    <property type="entry name" value="Csm3"/>
</dbReference>
<evidence type="ECO:0000256" key="2">
    <source>
        <dbReference type="ARBA" id="ARBA00006075"/>
    </source>
</evidence>
<dbReference type="GO" id="GO:0003677">
    <property type="term" value="F:DNA binding"/>
    <property type="evidence" value="ECO:0007669"/>
    <property type="project" value="TreeGrafter"/>
</dbReference>
<dbReference type="Proteomes" id="UP000000267">
    <property type="component" value="Unassembled WGS sequence"/>
</dbReference>
<dbReference type="RefSeq" id="XP_001643592.1">
    <property type="nucleotide sequence ID" value="XM_001643542.1"/>
</dbReference>
<feature type="compositionally biased region" description="Basic and acidic residues" evidence="9">
    <location>
        <begin position="238"/>
        <end position="248"/>
    </location>
</feature>
<keyword evidence="5" id="KW-0236">DNA replication inhibitor</keyword>
<organism evidence="12">
    <name type="scientific">Vanderwaltozyma polyspora (strain ATCC 22028 / DSM 70294 / BCRC 21397 / CBS 2163 / NBRC 10782 / NRRL Y-8283 / UCD 57-17)</name>
    <name type="common">Kluyveromyces polysporus</name>
    <dbReference type="NCBI Taxonomy" id="436907"/>
    <lineage>
        <taxon>Eukaryota</taxon>
        <taxon>Fungi</taxon>
        <taxon>Dikarya</taxon>
        <taxon>Ascomycota</taxon>
        <taxon>Saccharomycotina</taxon>
        <taxon>Saccharomycetes</taxon>
        <taxon>Saccharomycetales</taxon>
        <taxon>Saccharomycetaceae</taxon>
        <taxon>Vanderwaltozyma</taxon>
    </lineage>
</organism>
<dbReference type="GO" id="GO:0031297">
    <property type="term" value="P:replication fork processing"/>
    <property type="evidence" value="ECO:0007669"/>
    <property type="project" value="UniProtKB-UniRule"/>
</dbReference>
<feature type="compositionally biased region" description="Acidic residues" evidence="9">
    <location>
        <begin position="225"/>
        <end position="237"/>
    </location>
</feature>
<dbReference type="EMBL" id="DS480447">
    <property type="protein sequence ID" value="EDO15734.1"/>
    <property type="molecule type" value="Genomic_DNA"/>
</dbReference>
<comment type="similarity">
    <text evidence="2 8">Belongs to the CSM3 family.</text>
</comment>
<accession>A7TPT3</accession>
<evidence type="ECO:0000256" key="8">
    <source>
        <dbReference type="RuleBase" id="RU366049"/>
    </source>
</evidence>
<evidence type="ECO:0000256" key="5">
    <source>
        <dbReference type="ARBA" id="ARBA00022880"/>
    </source>
</evidence>
<dbReference type="PhylomeDB" id="A7TPT3"/>
<feature type="region of interest" description="Disordered" evidence="9">
    <location>
        <begin position="142"/>
        <end position="248"/>
    </location>
</feature>
<dbReference type="InterPro" id="IPR040038">
    <property type="entry name" value="TIPIN/Csm3/Swi3"/>
</dbReference>
<dbReference type="GO" id="GO:0043111">
    <property type="term" value="P:replication fork arrest"/>
    <property type="evidence" value="ECO:0007669"/>
    <property type="project" value="EnsemblFungi"/>
</dbReference>
<evidence type="ECO:0000256" key="9">
    <source>
        <dbReference type="SAM" id="MobiDB-lite"/>
    </source>
</evidence>
<keyword evidence="4 8" id="KW-0227">DNA damage</keyword>